<feature type="region of interest" description="Disordered" evidence="1">
    <location>
        <begin position="181"/>
        <end position="205"/>
    </location>
</feature>
<comment type="caution">
    <text evidence="2">The sequence shown here is derived from an EMBL/GenBank/DDBJ whole genome shotgun (WGS) entry which is preliminary data.</text>
</comment>
<evidence type="ECO:0000313" key="2">
    <source>
        <dbReference type="EMBL" id="KAK2022631.1"/>
    </source>
</evidence>
<organism evidence="2 3">
    <name type="scientific">Colletotrichum zoysiae</name>
    <dbReference type="NCBI Taxonomy" id="1216348"/>
    <lineage>
        <taxon>Eukaryota</taxon>
        <taxon>Fungi</taxon>
        <taxon>Dikarya</taxon>
        <taxon>Ascomycota</taxon>
        <taxon>Pezizomycotina</taxon>
        <taxon>Sordariomycetes</taxon>
        <taxon>Hypocreomycetidae</taxon>
        <taxon>Glomerellales</taxon>
        <taxon>Glomerellaceae</taxon>
        <taxon>Colletotrichum</taxon>
        <taxon>Colletotrichum graminicola species complex</taxon>
    </lineage>
</organism>
<evidence type="ECO:0000256" key="1">
    <source>
        <dbReference type="SAM" id="MobiDB-lite"/>
    </source>
</evidence>
<dbReference type="EMBL" id="MU843034">
    <property type="protein sequence ID" value="KAK2022631.1"/>
    <property type="molecule type" value="Genomic_DNA"/>
</dbReference>
<reference evidence="2" key="1">
    <citation type="submission" date="2021-06" db="EMBL/GenBank/DDBJ databases">
        <title>Comparative genomics, transcriptomics and evolutionary studies reveal genomic signatures of adaptation to plant cell wall in hemibiotrophic fungi.</title>
        <authorList>
            <consortium name="DOE Joint Genome Institute"/>
            <person name="Baroncelli R."/>
            <person name="Diaz J.F."/>
            <person name="Benocci T."/>
            <person name="Peng M."/>
            <person name="Battaglia E."/>
            <person name="Haridas S."/>
            <person name="Andreopoulos W."/>
            <person name="Labutti K."/>
            <person name="Pangilinan J."/>
            <person name="Floch G.L."/>
            <person name="Makela M.R."/>
            <person name="Henrissat B."/>
            <person name="Grigoriev I.V."/>
            <person name="Crouch J.A."/>
            <person name="De Vries R.P."/>
            <person name="Sukno S.A."/>
            <person name="Thon M.R."/>
        </authorList>
    </citation>
    <scope>NUCLEOTIDE SEQUENCE</scope>
    <source>
        <strain evidence="2">MAFF235873</strain>
    </source>
</reference>
<dbReference type="AlphaFoldDB" id="A0AAD9LUJ4"/>
<keyword evidence="3" id="KW-1185">Reference proteome</keyword>
<gene>
    <name evidence="2" type="ORF">LX32DRAFT_698537</name>
</gene>
<sequence>MPCAVFSCRPSSSFASLDIPAIAYVDRDSLRNDRAASLNHILQPPPKRRPSKPTASLYRTYLNRINPQDPARDPSVVALLFALAQSQRRKLGRARGSAAANPISFQVHVLLGDVLDDTRLWVYTADIPIAALDRLADFRCTPRGATHFTIHTTEIPFQPYTTLPERLLRATLPKVAQIFQAPPDRKRPRASDTSPAERMKIARVG</sequence>
<feature type="compositionally biased region" description="Basic and acidic residues" evidence="1">
    <location>
        <begin position="195"/>
        <end position="205"/>
    </location>
</feature>
<dbReference type="Proteomes" id="UP001232148">
    <property type="component" value="Unassembled WGS sequence"/>
</dbReference>
<protein>
    <submittedName>
        <fullName evidence="2">Uncharacterized protein</fullName>
    </submittedName>
</protein>
<name>A0AAD9LUJ4_9PEZI</name>
<proteinExistence type="predicted"/>
<accession>A0AAD9LUJ4</accession>
<evidence type="ECO:0000313" key="3">
    <source>
        <dbReference type="Proteomes" id="UP001232148"/>
    </source>
</evidence>